<dbReference type="Proteomes" id="UP001149140">
    <property type="component" value="Unassembled WGS sequence"/>
</dbReference>
<proteinExistence type="predicted"/>
<accession>A0A9X3MTS9</accession>
<organism evidence="1 2">
    <name type="scientific">Solirubrobacter ginsenosidimutans</name>
    <dbReference type="NCBI Taxonomy" id="490573"/>
    <lineage>
        <taxon>Bacteria</taxon>
        <taxon>Bacillati</taxon>
        <taxon>Actinomycetota</taxon>
        <taxon>Thermoleophilia</taxon>
        <taxon>Solirubrobacterales</taxon>
        <taxon>Solirubrobacteraceae</taxon>
        <taxon>Solirubrobacter</taxon>
    </lineage>
</organism>
<evidence type="ECO:0000313" key="1">
    <source>
        <dbReference type="EMBL" id="MDA0162906.1"/>
    </source>
</evidence>
<dbReference type="AlphaFoldDB" id="A0A9X3MTS9"/>
<dbReference type="EMBL" id="JAPDOD010000021">
    <property type="protein sequence ID" value="MDA0162906.1"/>
    <property type="molecule type" value="Genomic_DNA"/>
</dbReference>
<comment type="caution">
    <text evidence="1">The sequence shown here is derived from an EMBL/GenBank/DDBJ whole genome shotgun (WGS) entry which is preliminary data.</text>
</comment>
<reference evidence="1" key="1">
    <citation type="submission" date="2022-10" db="EMBL/GenBank/DDBJ databases">
        <title>The WGS of Solirubrobacter ginsenosidimutans DSM 21036.</title>
        <authorList>
            <person name="Jiang Z."/>
        </authorList>
    </citation>
    <scope>NUCLEOTIDE SEQUENCE</scope>
    <source>
        <strain evidence="1">DSM 21036</strain>
    </source>
</reference>
<gene>
    <name evidence="1" type="ORF">OM076_21720</name>
</gene>
<protein>
    <submittedName>
        <fullName evidence="1">Uncharacterized protein</fullName>
    </submittedName>
</protein>
<dbReference type="RefSeq" id="WP_270042147.1">
    <property type="nucleotide sequence ID" value="NZ_JAPDOD010000021.1"/>
</dbReference>
<evidence type="ECO:0000313" key="2">
    <source>
        <dbReference type="Proteomes" id="UP001149140"/>
    </source>
</evidence>
<keyword evidence="2" id="KW-1185">Reference proteome</keyword>
<name>A0A9X3MTS9_9ACTN</name>
<sequence>MNASQIERLLASIPEKIEPRHRKRVMGYAATARRIDARISALRVSLERALRAVDDDVARGLGDKSADRALQLAQELESLERVQPRVDSWLRVAVGAVADDPGLEPFGEGPV</sequence>